<proteinExistence type="predicted"/>
<accession>A0ABS4DHZ2</accession>
<evidence type="ECO:0000313" key="1">
    <source>
        <dbReference type="EMBL" id="MBP1469037.1"/>
    </source>
</evidence>
<comment type="caution">
    <text evidence="1">The sequence shown here is derived from an EMBL/GenBank/DDBJ whole genome shotgun (WGS) entry which is preliminary data.</text>
</comment>
<dbReference type="Proteomes" id="UP001193081">
    <property type="component" value="Unassembled WGS sequence"/>
</dbReference>
<evidence type="ECO:0000313" key="2">
    <source>
        <dbReference type="Proteomes" id="UP001193081"/>
    </source>
</evidence>
<protein>
    <submittedName>
        <fullName evidence="1">Uncharacterized protein</fullName>
    </submittedName>
</protein>
<organism evidence="1 2">
    <name type="scientific">Candidatus Chloroploca mongolica</name>
    <dbReference type="NCBI Taxonomy" id="2528176"/>
    <lineage>
        <taxon>Bacteria</taxon>
        <taxon>Bacillati</taxon>
        <taxon>Chloroflexota</taxon>
        <taxon>Chloroflexia</taxon>
        <taxon>Chloroflexales</taxon>
        <taxon>Chloroflexineae</taxon>
        <taxon>Oscillochloridaceae</taxon>
        <taxon>Candidatus Chloroploca</taxon>
    </lineage>
</organism>
<dbReference type="RefSeq" id="WP_135482389.1">
    <property type="nucleotide sequence ID" value="NZ_SIJK02000150.1"/>
</dbReference>
<reference evidence="1 2" key="1">
    <citation type="submission" date="2021-03" db="EMBL/GenBank/DDBJ databases">
        <authorList>
            <person name="Grouzdev D.S."/>
        </authorList>
    </citation>
    <scope>NUCLEOTIDE SEQUENCE [LARGE SCALE GENOMIC DNA]</scope>
    <source>
        <strain evidence="1 2">M50-1</strain>
    </source>
</reference>
<keyword evidence="2" id="KW-1185">Reference proteome</keyword>
<dbReference type="EMBL" id="SIJK02000150">
    <property type="protein sequence ID" value="MBP1469037.1"/>
    <property type="molecule type" value="Genomic_DNA"/>
</dbReference>
<gene>
    <name evidence="1" type="ORF">EYB53_025235</name>
</gene>
<name>A0ABS4DHZ2_9CHLR</name>
<sequence length="223" mass="23895">MTRSRRPVRACPACCPQAHCLTLPCPGHPARPTDTWPTIPPHPTPSAVAWAAHIRRHPTPWATRPGTVPPRPTDTWPTIPPHPTPSAVAWAAHIRRHPTPWATRPGTVPPRPRDPWATLPGPALGLVLDLAHLTRQPITVTLAHGALTLVSRAAWHAETHLVGLAGQGTIGVLLTAAAVAHLATTLRPHARRVAHVILTVQRATGHVTLTGPTVPRITTEVQP</sequence>